<protein>
    <submittedName>
        <fullName evidence="1">Uncharacterized protein</fullName>
    </submittedName>
</protein>
<name>A0ACC2QGN1_9NEOP</name>
<comment type="caution">
    <text evidence="1">The sequence shown here is derived from an EMBL/GenBank/DDBJ whole genome shotgun (WGS) entry which is preliminary data.</text>
</comment>
<evidence type="ECO:0000313" key="2">
    <source>
        <dbReference type="Proteomes" id="UP001231649"/>
    </source>
</evidence>
<proteinExistence type="predicted"/>
<sequence>MNLLIISAVFAISAAQVPSRSYIPQSQGGQGGQGGYQSYQGSQSGFGGGGAGNRRPQQESEKNAATLKQDQGASEDGSYHFGYETSNGIRAEEAGNPSQAQGGFSYKGDDGITYTITYTSGEGGFRPQGEHLPVAPPTPEAILEALRKNEQDEAAGIFDDGQYTAEQHGGGGQKSGFGSSGNGGFGSANRQGGFNANSGYRY</sequence>
<organism evidence="1 2">
    <name type="scientific">Mythimna loreyi</name>
    <dbReference type="NCBI Taxonomy" id="667449"/>
    <lineage>
        <taxon>Eukaryota</taxon>
        <taxon>Metazoa</taxon>
        <taxon>Ecdysozoa</taxon>
        <taxon>Arthropoda</taxon>
        <taxon>Hexapoda</taxon>
        <taxon>Insecta</taxon>
        <taxon>Pterygota</taxon>
        <taxon>Neoptera</taxon>
        <taxon>Endopterygota</taxon>
        <taxon>Lepidoptera</taxon>
        <taxon>Glossata</taxon>
        <taxon>Ditrysia</taxon>
        <taxon>Noctuoidea</taxon>
        <taxon>Noctuidae</taxon>
        <taxon>Noctuinae</taxon>
        <taxon>Hadenini</taxon>
        <taxon>Mythimna</taxon>
    </lineage>
</organism>
<dbReference type="Proteomes" id="UP001231649">
    <property type="component" value="Chromosome 18"/>
</dbReference>
<gene>
    <name evidence="1" type="ORF">PYW08_005429</name>
</gene>
<keyword evidence="2" id="KW-1185">Reference proteome</keyword>
<reference evidence="1" key="1">
    <citation type="submission" date="2023-03" db="EMBL/GenBank/DDBJ databases">
        <title>Chromosome-level genomes of two armyworms, Mythimna separata and Mythimna loreyi, provide insights into the biosynthesis and reception of sex pheromones.</title>
        <authorList>
            <person name="Zhao H."/>
        </authorList>
    </citation>
    <scope>NUCLEOTIDE SEQUENCE</scope>
    <source>
        <strain evidence="1">BeijingLab</strain>
    </source>
</reference>
<dbReference type="EMBL" id="CM056794">
    <property type="protein sequence ID" value="KAJ8717030.1"/>
    <property type="molecule type" value="Genomic_DNA"/>
</dbReference>
<accession>A0ACC2QGN1</accession>
<evidence type="ECO:0000313" key="1">
    <source>
        <dbReference type="EMBL" id="KAJ8717030.1"/>
    </source>
</evidence>